<keyword evidence="4" id="KW-1185">Reference proteome</keyword>
<dbReference type="RefSeq" id="XP_066706915.1">
    <property type="nucleotide sequence ID" value="XM_066838022.1"/>
</dbReference>
<evidence type="ECO:0000313" key="4">
    <source>
        <dbReference type="Proteomes" id="UP001391051"/>
    </source>
</evidence>
<comment type="caution">
    <text evidence="3">The sequence shown here is derived from an EMBL/GenBank/DDBJ whole genome shotgun (WGS) entry which is preliminary data.</text>
</comment>
<keyword evidence="2" id="KW-1133">Transmembrane helix</keyword>
<keyword evidence="2" id="KW-0472">Membrane</keyword>
<evidence type="ECO:0000313" key="3">
    <source>
        <dbReference type="EMBL" id="KAK7967523.1"/>
    </source>
</evidence>
<name>A0ABR1QXZ6_9PEZI</name>
<feature type="region of interest" description="Disordered" evidence="1">
    <location>
        <begin position="174"/>
        <end position="211"/>
    </location>
</feature>
<protein>
    <submittedName>
        <fullName evidence="3">Uncharacterized protein</fullName>
    </submittedName>
</protein>
<reference evidence="3 4" key="1">
    <citation type="submission" date="2023-01" db="EMBL/GenBank/DDBJ databases">
        <title>Analysis of 21 Apiospora genomes using comparative genomics revels a genus with tremendous synthesis potential of carbohydrate active enzymes and secondary metabolites.</title>
        <authorList>
            <person name="Sorensen T."/>
        </authorList>
    </citation>
    <scope>NUCLEOTIDE SEQUENCE [LARGE SCALE GENOMIC DNA]</scope>
    <source>
        <strain evidence="3 4">CBS 24483</strain>
    </source>
</reference>
<evidence type="ECO:0000256" key="2">
    <source>
        <dbReference type="SAM" id="Phobius"/>
    </source>
</evidence>
<sequence length="211" mass="22373">MPPSSKQAGDKIEESYNNRSKETSFLSKALHEGKEGGQVAAKDAQPTSNFIISITTIMPLTLLTCLVIAALVETLIFSAYCSTLDDGDGCCYPSSASEAGGSSSSYSAYGRYSRTRRRSSTKVGAHGSDDGSGRRTGTVSAPAEMTRIHHHQGGDGGVGNSMFSSSSATLIQSTSEVSLARRSSNSHTSGDLHYGQGYSLRQRIMRRDSRG</sequence>
<dbReference type="EMBL" id="JAQQWE010000001">
    <property type="protein sequence ID" value="KAK7967523.1"/>
    <property type="molecule type" value="Genomic_DNA"/>
</dbReference>
<accession>A0ABR1QXZ6</accession>
<dbReference type="GeneID" id="92071084"/>
<keyword evidence="2" id="KW-0812">Transmembrane</keyword>
<gene>
    <name evidence="3" type="ORF">PG986_001800</name>
</gene>
<evidence type="ECO:0000256" key="1">
    <source>
        <dbReference type="SAM" id="MobiDB-lite"/>
    </source>
</evidence>
<feature type="transmembrane region" description="Helical" evidence="2">
    <location>
        <begin position="50"/>
        <end position="72"/>
    </location>
</feature>
<dbReference type="Proteomes" id="UP001391051">
    <property type="component" value="Unassembled WGS sequence"/>
</dbReference>
<feature type="region of interest" description="Disordered" evidence="1">
    <location>
        <begin position="1"/>
        <end position="23"/>
    </location>
</feature>
<organism evidence="3 4">
    <name type="scientific">Apiospora aurea</name>
    <dbReference type="NCBI Taxonomy" id="335848"/>
    <lineage>
        <taxon>Eukaryota</taxon>
        <taxon>Fungi</taxon>
        <taxon>Dikarya</taxon>
        <taxon>Ascomycota</taxon>
        <taxon>Pezizomycotina</taxon>
        <taxon>Sordariomycetes</taxon>
        <taxon>Xylariomycetidae</taxon>
        <taxon>Amphisphaeriales</taxon>
        <taxon>Apiosporaceae</taxon>
        <taxon>Apiospora</taxon>
    </lineage>
</organism>
<proteinExistence type="predicted"/>
<feature type="compositionally biased region" description="Basic and acidic residues" evidence="1">
    <location>
        <begin position="8"/>
        <end position="22"/>
    </location>
</feature>
<feature type="compositionally biased region" description="Low complexity" evidence="1">
    <location>
        <begin position="95"/>
        <end position="112"/>
    </location>
</feature>
<feature type="region of interest" description="Disordered" evidence="1">
    <location>
        <begin position="95"/>
        <end position="141"/>
    </location>
</feature>